<comment type="function">
    <text evidence="10">Component of the Mediator complex, a coactivator involved in the regulated transcription of nearly all RNA polymerase II-dependent genes. Mediator functions as a bridge to convey information from gene-specific regulatory proteins to the basal RNA polymerase II transcription machinery. Mediator is recruited to promoters by direct interactions with regulatory proteins and serves as a scaffold for the assembly of a functional preinitiation complex with RNA polymerase II and the general transcription factors.</text>
</comment>
<evidence type="ECO:0000256" key="5">
    <source>
        <dbReference type="ARBA" id="ARBA00023015"/>
    </source>
</evidence>
<gene>
    <name evidence="15" type="primary">LOC114324144</name>
    <name evidence="10" type="synonym">MED15</name>
</gene>
<evidence type="ECO:0000256" key="6">
    <source>
        <dbReference type="ARBA" id="ARBA00023159"/>
    </source>
</evidence>
<dbReference type="Gene3D" id="1.10.246.20">
    <property type="entry name" value="Coactivator CBP, KIX domain"/>
    <property type="match status" value="1"/>
</dbReference>
<dbReference type="Proteomes" id="UP001652700">
    <property type="component" value="Unplaced"/>
</dbReference>
<dbReference type="GO" id="GO:0006355">
    <property type="term" value="P:regulation of DNA-templated transcription"/>
    <property type="evidence" value="ECO:0007669"/>
    <property type="project" value="InterPro"/>
</dbReference>
<dbReference type="GeneID" id="114324144"/>
<evidence type="ECO:0000256" key="7">
    <source>
        <dbReference type="ARBA" id="ARBA00023163"/>
    </source>
</evidence>
<keyword evidence="11" id="KW-0472">Membrane</keyword>
<evidence type="ECO:0000256" key="3">
    <source>
        <dbReference type="ARBA" id="ARBA00011837"/>
    </source>
</evidence>
<evidence type="ECO:0000313" key="14">
    <source>
        <dbReference type="Proteomes" id="UP001652700"/>
    </source>
</evidence>
<keyword evidence="11" id="KW-0812">Transmembrane</keyword>
<name>A0A6P7FCW3_DIAVI</name>
<evidence type="ECO:0000256" key="10">
    <source>
        <dbReference type="RuleBase" id="RU364148"/>
    </source>
</evidence>
<evidence type="ECO:0000256" key="2">
    <source>
        <dbReference type="ARBA" id="ARBA00009807"/>
    </source>
</evidence>
<evidence type="ECO:0000256" key="4">
    <source>
        <dbReference type="ARBA" id="ARBA00019613"/>
    </source>
</evidence>
<protein>
    <recommendedName>
        <fullName evidence="4 10">Mediator of RNA polymerase II transcription subunit 15</fullName>
    </recommendedName>
    <alternativeName>
        <fullName evidence="9 10">Mediator complex subunit 15</fullName>
    </alternativeName>
</protein>
<keyword evidence="6 10" id="KW-0010">Activator</keyword>
<evidence type="ECO:0000256" key="1">
    <source>
        <dbReference type="ARBA" id="ARBA00004123"/>
    </source>
</evidence>
<evidence type="ECO:0000313" key="13">
    <source>
        <dbReference type="EnsemblMetazoa" id="XP_028131243.1"/>
    </source>
</evidence>
<keyword evidence="5 10" id="KW-0805">Transcription regulation</keyword>
<evidence type="ECO:0000259" key="12">
    <source>
        <dbReference type="Pfam" id="PF09606"/>
    </source>
</evidence>
<dbReference type="RefSeq" id="XP_028131243.1">
    <property type="nucleotide sequence ID" value="XM_028275442.1"/>
</dbReference>
<proteinExistence type="inferred from homology"/>
<accession>A0A6P7FCW3</accession>
<comment type="similarity">
    <text evidence="2 10">Belongs to the Mediator complex subunit 15 family.</text>
</comment>
<keyword evidence="14" id="KW-1185">Reference proteome</keyword>
<dbReference type="FunFam" id="1.10.246.20:FF:000002">
    <property type="entry name" value="Mediator of RNA polymerase II transcription subunit 15"/>
    <property type="match status" value="1"/>
</dbReference>
<comment type="subcellular location">
    <subcellularLocation>
        <location evidence="1 10">Nucleus</location>
    </subcellularLocation>
</comment>
<evidence type="ECO:0000256" key="9">
    <source>
        <dbReference type="ARBA" id="ARBA00032016"/>
    </source>
</evidence>
<keyword evidence="7 10" id="KW-0804">Transcription</keyword>
<evidence type="ECO:0000256" key="11">
    <source>
        <dbReference type="SAM" id="Phobius"/>
    </source>
</evidence>
<feature type="transmembrane region" description="Helical" evidence="11">
    <location>
        <begin position="76"/>
        <end position="100"/>
    </location>
</feature>
<dbReference type="SUPFAM" id="SSF47040">
    <property type="entry name" value="Kix domain of CBP (creb binding protein)"/>
    <property type="match status" value="1"/>
</dbReference>
<reference evidence="13" key="2">
    <citation type="submission" date="2025-05" db="UniProtKB">
        <authorList>
            <consortium name="EnsemblMetazoa"/>
        </authorList>
    </citation>
    <scope>IDENTIFICATION</scope>
</reference>
<dbReference type="AlphaFoldDB" id="A0A6P7FCW3"/>
<dbReference type="GO" id="GO:0003712">
    <property type="term" value="F:transcription coregulator activity"/>
    <property type="evidence" value="ECO:0007669"/>
    <property type="project" value="InterPro"/>
</dbReference>
<dbReference type="Pfam" id="PF09606">
    <property type="entry name" value="Med15_N"/>
    <property type="match status" value="1"/>
</dbReference>
<dbReference type="GO" id="GO:0005634">
    <property type="term" value="C:nucleus"/>
    <property type="evidence" value="ECO:0007669"/>
    <property type="project" value="UniProtKB-SubCell"/>
</dbReference>
<dbReference type="InParanoid" id="A0A6P7FCW3"/>
<evidence type="ECO:0000256" key="8">
    <source>
        <dbReference type="ARBA" id="ARBA00023242"/>
    </source>
</evidence>
<dbReference type="InterPro" id="IPR036529">
    <property type="entry name" value="KIX_dom_sf"/>
</dbReference>
<keyword evidence="8 10" id="KW-0539">Nucleus</keyword>
<comment type="subunit">
    <text evidence="3 10">Component of the Mediator complex.</text>
</comment>
<dbReference type="EnsemblMetazoa" id="XM_028275442.2">
    <property type="protein sequence ID" value="XP_028131243.1"/>
    <property type="gene ID" value="LOC114324144"/>
</dbReference>
<reference evidence="15" key="1">
    <citation type="submission" date="2025-04" db="UniProtKB">
        <authorList>
            <consortium name="RefSeq"/>
        </authorList>
    </citation>
    <scope>IDENTIFICATION</scope>
    <source>
        <tissue evidence="15">Whole insect</tissue>
    </source>
</reference>
<dbReference type="InterPro" id="IPR019087">
    <property type="entry name" value="Med15_N"/>
</dbReference>
<dbReference type="OrthoDB" id="10055322at2759"/>
<feature type="domain" description="Mediator of RNA polymerase II transcription subunit 15 N-terminal" evidence="12">
    <location>
        <begin position="4"/>
        <end position="72"/>
    </location>
</feature>
<sequence length="101" mass="11686">MVDENSWRRTATFRQIVVAKIEEAIRQSGVNTPKNSQEMEHHIFSKAKSKEEYLALAARIILHIRELDIQGKSQAYLVYVTLCCFFYFGLEDGCILFVVID</sequence>
<evidence type="ECO:0000313" key="15">
    <source>
        <dbReference type="RefSeq" id="XP_028131243.1"/>
    </source>
</evidence>
<dbReference type="KEGG" id="dvv:114324144"/>
<organism evidence="15">
    <name type="scientific">Diabrotica virgifera virgifera</name>
    <name type="common">western corn rootworm</name>
    <dbReference type="NCBI Taxonomy" id="50390"/>
    <lineage>
        <taxon>Eukaryota</taxon>
        <taxon>Metazoa</taxon>
        <taxon>Ecdysozoa</taxon>
        <taxon>Arthropoda</taxon>
        <taxon>Hexapoda</taxon>
        <taxon>Insecta</taxon>
        <taxon>Pterygota</taxon>
        <taxon>Neoptera</taxon>
        <taxon>Endopterygota</taxon>
        <taxon>Coleoptera</taxon>
        <taxon>Polyphaga</taxon>
        <taxon>Cucujiformia</taxon>
        <taxon>Chrysomeloidea</taxon>
        <taxon>Chrysomelidae</taxon>
        <taxon>Galerucinae</taxon>
        <taxon>Diabroticina</taxon>
        <taxon>Diabroticites</taxon>
        <taxon>Diabrotica</taxon>
    </lineage>
</organism>
<keyword evidence="11" id="KW-1133">Transmembrane helix</keyword>